<feature type="compositionally biased region" description="Polar residues" evidence="2">
    <location>
        <begin position="83"/>
        <end position="100"/>
    </location>
</feature>
<evidence type="ECO:0000313" key="4">
    <source>
        <dbReference type="Proteomes" id="UP000231382"/>
    </source>
</evidence>
<reference evidence="4" key="1">
    <citation type="submission" date="2017-09" db="EMBL/GenBank/DDBJ databases">
        <title>Depth-based differentiation of microbial function through sediment-hosted aquifers and enrichment of novel symbionts in the deep terrestrial subsurface.</title>
        <authorList>
            <person name="Probst A.J."/>
            <person name="Ladd B."/>
            <person name="Jarett J.K."/>
            <person name="Geller-Mcgrath D.E."/>
            <person name="Sieber C.M.K."/>
            <person name="Emerson J.B."/>
            <person name="Anantharaman K."/>
            <person name="Thomas B.C."/>
            <person name="Malmstrom R."/>
            <person name="Stieglmeier M."/>
            <person name="Klingl A."/>
            <person name="Woyke T."/>
            <person name="Ryan C.M."/>
            <person name="Banfield J.F."/>
        </authorList>
    </citation>
    <scope>NUCLEOTIDE SEQUENCE [LARGE SCALE GENOMIC DNA]</scope>
</reference>
<dbReference type="SUPFAM" id="SSF143120">
    <property type="entry name" value="YefM-like"/>
    <property type="match status" value="1"/>
</dbReference>
<proteinExistence type="inferred from homology"/>
<evidence type="ECO:0008006" key="5">
    <source>
        <dbReference type="Google" id="ProtNLM"/>
    </source>
</evidence>
<dbReference type="Gene3D" id="3.40.1620.10">
    <property type="entry name" value="YefM-like domain"/>
    <property type="match status" value="1"/>
</dbReference>
<dbReference type="Proteomes" id="UP000231382">
    <property type="component" value="Unassembled WGS sequence"/>
</dbReference>
<dbReference type="Pfam" id="PF02604">
    <property type="entry name" value="PhdYeFM_antitox"/>
    <property type="match status" value="1"/>
</dbReference>
<evidence type="ECO:0000256" key="2">
    <source>
        <dbReference type="SAM" id="MobiDB-lite"/>
    </source>
</evidence>
<dbReference type="NCBIfam" id="TIGR01552">
    <property type="entry name" value="phd_fam"/>
    <property type="match status" value="1"/>
</dbReference>
<evidence type="ECO:0000313" key="3">
    <source>
        <dbReference type="EMBL" id="PIS07408.1"/>
    </source>
</evidence>
<evidence type="ECO:0000256" key="1">
    <source>
        <dbReference type="ARBA" id="ARBA00009981"/>
    </source>
</evidence>
<feature type="compositionally biased region" description="Polar residues" evidence="2">
    <location>
        <begin position="222"/>
        <end position="231"/>
    </location>
</feature>
<dbReference type="InterPro" id="IPR036165">
    <property type="entry name" value="YefM-like_sf"/>
</dbReference>
<dbReference type="EMBL" id="PEZW01000025">
    <property type="protein sequence ID" value="PIS07408.1"/>
    <property type="molecule type" value="Genomic_DNA"/>
</dbReference>
<sequence>MLDVDVDKILPVTEVRDSLNKIVDDVEGSDELYVITKNGKPSAVIAGVQHLEKLTGVDHKQLMPDDKTSGSADKKPDEMGPLDSSNTASTAPDESNTTGLNPIIPLSGDLNKNDTDSSTPINPTLESDEAPTATLTPSTPTTNNGALASPIQPATPAPSTAPMPSPVTPSTTPPVPVASPSNPNPVPAAAPATTPPTAPDSAAIDDADDIFGPDEDEPEVTPSATATPANLSSTPAPTSTIPSAPPPMGTSTGPATNPPTQNPPVAPGQM</sequence>
<feature type="compositionally biased region" description="Pro residues" evidence="2">
    <location>
        <begin position="153"/>
        <end position="198"/>
    </location>
</feature>
<feature type="compositionally biased region" description="Low complexity" evidence="2">
    <location>
        <begin position="232"/>
        <end position="242"/>
    </location>
</feature>
<feature type="compositionally biased region" description="Low complexity" evidence="2">
    <location>
        <begin position="130"/>
        <end position="152"/>
    </location>
</feature>
<dbReference type="PRINTS" id="PR01217">
    <property type="entry name" value="PRICHEXTENSN"/>
</dbReference>
<feature type="compositionally biased region" description="Polar residues" evidence="2">
    <location>
        <begin position="116"/>
        <end position="125"/>
    </location>
</feature>
<feature type="compositionally biased region" description="Basic and acidic residues" evidence="2">
    <location>
        <begin position="56"/>
        <end position="78"/>
    </location>
</feature>
<protein>
    <recommendedName>
        <fullName evidence="5">Antitoxin</fullName>
    </recommendedName>
</protein>
<gene>
    <name evidence="3" type="ORF">COT78_03645</name>
</gene>
<dbReference type="AlphaFoldDB" id="A0A2H0W7V4"/>
<feature type="region of interest" description="Disordered" evidence="2">
    <location>
        <begin position="56"/>
        <end position="270"/>
    </location>
</feature>
<comment type="caution">
    <text evidence="3">The sequence shown here is derived from an EMBL/GenBank/DDBJ whole genome shotgun (WGS) entry which is preliminary data.</text>
</comment>
<accession>A0A2H0W7V4</accession>
<dbReference type="InterPro" id="IPR006442">
    <property type="entry name" value="Antitoxin_Phd/YefM"/>
</dbReference>
<feature type="compositionally biased region" description="Pro residues" evidence="2">
    <location>
        <begin position="256"/>
        <end position="270"/>
    </location>
</feature>
<organism evidence="3 4">
    <name type="scientific">Candidatus Berkelbacteria bacterium CG10_big_fil_rev_8_21_14_0_10_43_13</name>
    <dbReference type="NCBI Taxonomy" id="1974514"/>
    <lineage>
        <taxon>Bacteria</taxon>
        <taxon>Candidatus Berkelbacteria</taxon>
    </lineage>
</organism>
<feature type="compositionally biased region" description="Acidic residues" evidence="2">
    <location>
        <begin position="203"/>
        <end position="219"/>
    </location>
</feature>
<name>A0A2H0W7V4_9BACT</name>
<comment type="similarity">
    <text evidence="1">Belongs to the phD/YefM antitoxin family.</text>
</comment>